<dbReference type="AlphaFoldDB" id="A0A1D1UFS8"/>
<evidence type="ECO:0000256" key="2">
    <source>
        <dbReference type="ARBA" id="ARBA00022448"/>
    </source>
</evidence>
<evidence type="ECO:0000256" key="3">
    <source>
        <dbReference type="ARBA" id="ARBA00022692"/>
    </source>
</evidence>
<dbReference type="STRING" id="947166.A0A1D1UFS8"/>
<feature type="transmembrane region" description="Helical" evidence="6">
    <location>
        <begin position="419"/>
        <end position="441"/>
    </location>
</feature>
<dbReference type="InterPro" id="IPR050930">
    <property type="entry name" value="MFS_Vesicular_Transporter"/>
</dbReference>
<keyword evidence="5 6" id="KW-0472">Membrane</keyword>
<feature type="transmembrane region" description="Helical" evidence="6">
    <location>
        <begin position="383"/>
        <end position="407"/>
    </location>
</feature>
<dbReference type="OrthoDB" id="446368at2759"/>
<protein>
    <recommendedName>
        <fullName evidence="9">Major facilitator superfamily (MFS) profile domain-containing protein</fullName>
    </recommendedName>
</protein>
<evidence type="ECO:0000256" key="5">
    <source>
        <dbReference type="ARBA" id="ARBA00023136"/>
    </source>
</evidence>
<dbReference type="Gene3D" id="1.20.1250.20">
    <property type="entry name" value="MFS general substrate transporter like domains"/>
    <property type="match status" value="2"/>
</dbReference>
<feature type="transmembrane region" description="Helical" evidence="6">
    <location>
        <begin position="249"/>
        <end position="268"/>
    </location>
</feature>
<evidence type="ECO:0000256" key="1">
    <source>
        <dbReference type="ARBA" id="ARBA00004141"/>
    </source>
</evidence>
<dbReference type="Pfam" id="PF07690">
    <property type="entry name" value="MFS_1"/>
    <property type="match status" value="1"/>
</dbReference>
<feature type="transmembrane region" description="Helical" evidence="6">
    <location>
        <begin position="175"/>
        <end position="200"/>
    </location>
</feature>
<keyword evidence="2" id="KW-0813">Transport</keyword>
<keyword evidence="8" id="KW-1185">Reference proteome</keyword>
<evidence type="ECO:0000256" key="4">
    <source>
        <dbReference type="ARBA" id="ARBA00022989"/>
    </source>
</evidence>
<dbReference type="InterPro" id="IPR011701">
    <property type="entry name" value="MFS"/>
</dbReference>
<feature type="transmembrane region" description="Helical" evidence="6">
    <location>
        <begin position="288"/>
        <end position="308"/>
    </location>
</feature>
<dbReference type="PANTHER" id="PTHR23506:SF26">
    <property type="entry name" value="MFS-TYPE TRANSPORTER SLC18B1"/>
    <property type="match status" value="1"/>
</dbReference>
<dbReference type="InterPro" id="IPR036259">
    <property type="entry name" value="MFS_trans_sf"/>
</dbReference>
<feature type="transmembrane region" description="Helical" evidence="6">
    <location>
        <begin position="47"/>
        <end position="69"/>
    </location>
</feature>
<evidence type="ECO:0000256" key="6">
    <source>
        <dbReference type="SAM" id="Phobius"/>
    </source>
</evidence>
<accession>A0A1D1UFS8</accession>
<feature type="transmembrane region" description="Helical" evidence="6">
    <location>
        <begin position="81"/>
        <end position="102"/>
    </location>
</feature>
<evidence type="ECO:0000313" key="8">
    <source>
        <dbReference type="Proteomes" id="UP000186922"/>
    </source>
</evidence>
<feature type="transmembrane region" description="Helical" evidence="6">
    <location>
        <begin position="140"/>
        <end position="168"/>
    </location>
</feature>
<dbReference type="Proteomes" id="UP000186922">
    <property type="component" value="Unassembled WGS sequence"/>
</dbReference>
<dbReference type="GO" id="GO:0016020">
    <property type="term" value="C:membrane"/>
    <property type="evidence" value="ECO:0007669"/>
    <property type="project" value="UniProtKB-SubCell"/>
</dbReference>
<proteinExistence type="predicted"/>
<dbReference type="SUPFAM" id="SSF103473">
    <property type="entry name" value="MFS general substrate transporter"/>
    <property type="match status" value="1"/>
</dbReference>
<dbReference type="PANTHER" id="PTHR23506">
    <property type="entry name" value="GH10249P"/>
    <property type="match status" value="1"/>
</dbReference>
<feature type="transmembrane region" description="Helical" evidence="6">
    <location>
        <begin position="347"/>
        <end position="371"/>
    </location>
</feature>
<comment type="subcellular location">
    <subcellularLocation>
        <location evidence="1">Membrane</location>
        <topology evidence="1">Multi-pass membrane protein</topology>
    </subcellularLocation>
</comment>
<keyword evidence="4 6" id="KW-1133">Transmembrane helix</keyword>
<evidence type="ECO:0000313" key="7">
    <source>
        <dbReference type="EMBL" id="GAU88496.1"/>
    </source>
</evidence>
<feature type="transmembrane region" description="Helical" evidence="6">
    <location>
        <begin position="206"/>
        <end position="228"/>
    </location>
</feature>
<feature type="transmembrane region" description="Helical" evidence="6">
    <location>
        <begin position="114"/>
        <end position="134"/>
    </location>
</feature>
<sequence>METKNRITTWIRQRSVSEAARSILLQQEAPLIAKIPEKLPHRRKLHILVITSMAVFSANVAVGMMPMLIPIEITAKHFAYSWTGILFLIYGVVVFACELLQAKIVPTIGTKRTFVFSAAMLGICDIAFGLLGFADKQQVFGVVGCIIRGVEAFCYAGLMNSTLALLCLSIPDKAILGVGLVDSMIGLGYAGGPLIAGALYNVSGYTAPFCLLGGFLILVAIWGQFGLLQVEGGINRPGFASMKRLYLDLLFAACVVVVFAMGIVVGFLEATLEVYLSKFGIGVVEEGSIFLIGWAVAAVSSPIWSFVMNKWGHDYVFLIAGPFLEAIVFVFFGPFPGLKALLSHIGLSVFCFILLAVGTAMGLIAAMNIMLRRAEKFGMSNDINTYAFLSAVWLATLYLGEAIGGIVSGSVLTDHTYKAITVLLISFELLLGTIAIILLSIARWKRHRRQIVARDLEPKVICSELKAGTGTRSQGYGSFTEAPQN</sequence>
<gene>
    <name evidence="7" type="primary">RvY_01184-1</name>
    <name evidence="7" type="synonym">RvY_01184.1</name>
    <name evidence="7" type="ORF">RvY_01184</name>
</gene>
<comment type="caution">
    <text evidence="7">The sequence shown here is derived from an EMBL/GenBank/DDBJ whole genome shotgun (WGS) entry which is preliminary data.</text>
</comment>
<feature type="transmembrane region" description="Helical" evidence="6">
    <location>
        <begin position="315"/>
        <end position="335"/>
    </location>
</feature>
<evidence type="ECO:0008006" key="9">
    <source>
        <dbReference type="Google" id="ProtNLM"/>
    </source>
</evidence>
<dbReference type="EMBL" id="BDGG01000001">
    <property type="protein sequence ID" value="GAU88496.1"/>
    <property type="molecule type" value="Genomic_DNA"/>
</dbReference>
<dbReference type="GO" id="GO:0022857">
    <property type="term" value="F:transmembrane transporter activity"/>
    <property type="evidence" value="ECO:0007669"/>
    <property type="project" value="InterPro"/>
</dbReference>
<reference evidence="7 8" key="1">
    <citation type="journal article" date="2016" name="Nat. Commun.">
        <title>Extremotolerant tardigrade genome and improved radiotolerance of human cultured cells by tardigrade-unique protein.</title>
        <authorList>
            <person name="Hashimoto T."/>
            <person name="Horikawa D.D."/>
            <person name="Saito Y."/>
            <person name="Kuwahara H."/>
            <person name="Kozuka-Hata H."/>
            <person name="Shin-I T."/>
            <person name="Minakuchi Y."/>
            <person name="Ohishi K."/>
            <person name="Motoyama A."/>
            <person name="Aizu T."/>
            <person name="Enomoto A."/>
            <person name="Kondo K."/>
            <person name="Tanaka S."/>
            <person name="Hara Y."/>
            <person name="Koshikawa S."/>
            <person name="Sagara H."/>
            <person name="Miura T."/>
            <person name="Yokobori S."/>
            <person name="Miyagawa K."/>
            <person name="Suzuki Y."/>
            <person name="Kubo T."/>
            <person name="Oyama M."/>
            <person name="Kohara Y."/>
            <person name="Fujiyama A."/>
            <person name="Arakawa K."/>
            <person name="Katayama T."/>
            <person name="Toyoda A."/>
            <person name="Kunieda T."/>
        </authorList>
    </citation>
    <scope>NUCLEOTIDE SEQUENCE [LARGE SCALE GENOMIC DNA]</scope>
    <source>
        <strain evidence="7 8">YOKOZUNA-1</strain>
    </source>
</reference>
<name>A0A1D1UFS8_RAMVA</name>
<organism evidence="7 8">
    <name type="scientific">Ramazzottius varieornatus</name>
    <name type="common">Water bear</name>
    <name type="synonym">Tardigrade</name>
    <dbReference type="NCBI Taxonomy" id="947166"/>
    <lineage>
        <taxon>Eukaryota</taxon>
        <taxon>Metazoa</taxon>
        <taxon>Ecdysozoa</taxon>
        <taxon>Tardigrada</taxon>
        <taxon>Eutardigrada</taxon>
        <taxon>Parachela</taxon>
        <taxon>Hypsibioidea</taxon>
        <taxon>Ramazzottiidae</taxon>
        <taxon>Ramazzottius</taxon>
    </lineage>
</organism>
<keyword evidence="3 6" id="KW-0812">Transmembrane</keyword>